<evidence type="ECO:0000259" key="3">
    <source>
        <dbReference type="PROSITE" id="PS51000"/>
    </source>
</evidence>
<dbReference type="Pfam" id="PF08279">
    <property type="entry name" value="HTH_11"/>
    <property type="match status" value="1"/>
</dbReference>
<dbReference type="InterPro" id="IPR036390">
    <property type="entry name" value="WH_DNA-bd_sf"/>
</dbReference>
<protein>
    <submittedName>
        <fullName evidence="4">Transcriptional regulator</fullName>
    </submittedName>
</protein>
<dbReference type="InterPro" id="IPR026881">
    <property type="entry name" value="WYL_dom"/>
</dbReference>
<dbReference type="PROSITE" id="PS51000">
    <property type="entry name" value="HTH_DEOR_2"/>
    <property type="match status" value="1"/>
</dbReference>
<dbReference type="PIRSF" id="PIRSF016838">
    <property type="entry name" value="PafC"/>
    <property type="match status" value="1"/>
</dbReference>
<gene>
    <name evidence="4" type="ORF">J34TS1_62620</name>
</gene>
<evidence type="ECO:0000256" key="1">
    <source>
        <dbReference type="ARBA" id="ARBA00023015"/>
    </source>
</evidence>
<dbReference type="PANTHER" id="PTHR34580:SF1">
    <property type="entry name" value="PROTEIN PAFC"/>
    <property type="match status" value="1"/>
</dbReference>
<dbReference type="InterPro" id="IPR036388">
    <property type="entry name" value="WH-like_DNA-bd_sf"/>
</dbReference>
<dbReference type="InterPro" id="IPR013196">
    <property type="entry name" value="HTH_11"/>
</dbReference>
<dbReference type="GO" id="GO:0003700">
    <property type="term" value="F:DNA-binding transcription factor activity"/>
    <property type="evidence" value="ECO:0007669"/>
    <property type="project" value="InterPro"/>
</dbReference>
<dbReference type="PANTHER" id="PTHR34580">
    <property type="match status" value="1"/>
</dbReference>
<keyword evidence="5" id="KW-1185">Reference proteome</keyword>
<dbReference type="PROSITE" id="PS52050">
    <property type="entry name" value="WYL"/>
    <property type="match status" value="1"/>
</dbReference>
<evidence type="ECO:0000313" key="4">
    <source>
        <dbReference type="EMBL" id="GIO51497.1"/>
    </source>
</evidence>
<reference evidence="4 5" key="1">
    <citation type="submission" date="2021-03" db="EMBL/GenBank/DDBJ databases">
        <title>Antimicrobial resistance genes in bacteria isolated from Japanese honey, and their potential for conferring macrolide and lincosamide resistance in the American foulbrood pathogen Paenibacillus larvae.</title>
        <authorList>
            <person name="Okamoto M."/>
            <person name="Kumagai M."/>
            <person name="Kanamori H."/>
            <person name="Takamatsu D."/>
        </authorList>
    </citation>
    <scope>NUCLEOTIDE SEQUENCE [LARGE SCALE GENOMIC DNA]</scope>
    <source>
        <strain evidence="4 5">J34TS1</strain>
    </source>
</reference>
<dbReference type="InterPro" id="IPR028349">
    <property type="entry name" value="PafC-like"/>
</dbReference>
<accession>A0A919YHV8</accession>
<name>A0A919YHV8_9BACL</name>
<dbReference type="AlphaFoldDB" id="A0A919YHV8"/>
<dbReference type="InterPro" id="IPR051534">
    <property type="entry name" value="CBASS_pafABC_assoc_protein"/>
</dbReference>
<organism evidence="4 5">
    <name type="scientific">Paenibacillus azoreducens</name>
    <dbReference type="NCBI Taxonomy" id="116718"/>
    <lineage>
        <taxon>Bacteria</taxon>
        <taxon>Bacillati</taxon>
        <taxon>Bacillota</taxon>
        <taxon>Bacilli</taxon>
        <taxon>Bacillales</taxon>
        <taxon>Paenibacillaceae</taxon>
        <taxon>Paenibacillus</taxon>
    </lineage>
</organism>
<evidence type="ECO:0000313" key="5">
    <source>
        <dbReference type="Proteomes" id="UP000682811"/>
    </source>
</evidence>
<dbReference type="Proteomes" id="UP000682811">
    <property type="component" value="Unassembled WGS sequence"/>
</dbReference>
<dbReference type="RefSeq" id="WP_212981476.1">
    <property type="nucleotide sequence ID" value="NZ_AP025343.1"/>
</dbReference>
<dbReference type="EMBL" id="BORT01000055">
    <property type="protein sequence ID" value="GIO51497.1"/>
    <property type="molecule type" value="Genomic_DNA"/>
</dbReference>
<dbReference type="Pfam" id="PF13280">
    <property type="entry name" value="WYL"/>
    <property type="match status" value="1"/>
</dbReference>
<dbReference type="InterPro" id="IPR001034">
    <property type="entry name" value="DeoR_HTH"/>
</dbReference>
<feature type="domain" description="HTH deoR-type" evidence="3">
    <location>
        <begin position="2"/>
        <end position="57"/>
    </location>
</feature>
<evidence type="ECO:0000256" key="2">
    <source>
        <dbReference type="ARBA" id="ARBA00023163"/>
    </source>
</evidence>
<dbReference type="SUPFAM" id="SSF46785">
    <property type="entry name" value="Winged helix' DNA-binding domain"/>
    <property type="match status" value="1"/>
</dbReference>
<sequence length="322" mass="36996">MKIDRMLAMTVLLLNRGRISAKELADRFEVSTKTIYRDMDTLSRAGIPIAAYSGTSGGFEIMEQYTISRQFLTLDEIYSIFAAVKGVKAALDDQTLDGLLDKVETLLYRSRQEKEVGHSVSAELLFDLNPWGQGVNTRGKVSQLRQAIGQSRKVKLQYINMNGSDSEREVEPCRLILKGNVWYLQAYCLLREDFRSFRLSRIQEIDVFEAHFTPRKLPLQDTYDWKPEWSSDARKSTVRLLFSPLVRHRVWDTFAPDQISLYDDGSVCVEGEFSLDEWFYGMVLSYGGHIKIESPEFVAEEVVRRAQKILDLYSKPNNMVST</sequence>
<keyword evidence="1" id="KW-0805">Transcription regulation</keyword>
<comment type="caution">
    <text evidence="4">The sequence shown here is derived from an EMBL/GenBank/DDBJ whole genome shotgun (WGS) entry which is preliminary data.</text>
</comment>
<dbReference type="Pfam" id="PF25583">
    <property type="entry name" value="WCX"/>
    <property type="match status" value="1"/>
</dbReference>
<proteinExistence type="predicted"/>
<dbReference type="InterPro" id="IPR057727">
    <property type="entry name" value="WCX_dom"/>
</dbReference>
<keyword evidence="2" id="KW-0804">Transcription</keyword>
<dbReference type="Gene3D" id="1.10.10.10">
    <property type="entry name" value="Winged helix-like DNA-binding domain superfamily/Winged helix DNA-binding domain"/>
    <property type="match status" value="1"/>
</dbReference>